<dbReference type="Pfam" id="PF20151">
    <property type="entry name" value="DUF6533"/>
    <property type="match status" value="1"/>
</dbReference>
<keyword evidence="2" id="KW-1133">Transmembrane helix</keyword>
<dbReference type="OrthoDB" id="2686513at2759"/>
<keyword evidence="2" id="KW-0472">Membrane</keyword>
<feature type="compositionally biased region" description="Low complexity" evidence="1">
    <location>
        <begin position="323"/>
        <end position="339"/>
    </location>
</feature>
<organism evidence="4 5">
    <name type="scientific">Coprinellus micaceus</name>
    <name type="common">Glistening ink-cap mushroom</name>
    <name type="synonym">Coprinus micaceus</name>
    <dbReference type="NCBI Taxonomy" id="71717"/>
    <lineage>
        <taxon>Eukaryota</taxon>
        <taxon>Fungi</taxon>
        <taxon>Dikarya</taxon>
        <taxon>Basidiomycota</taxon>
        <taxon>Agaricomycotina</taxon>
        <taxon>Agaricomycetes</taxon>
        <taxon>Agaricomycetidae</taxon>
        <taxon>Agaricales</taxon>
        <taxon>Agaricineae</taxon>
        <taxon>Psathyrellaceae</taxon>
        <taxon>Coprinellus</taxon>
    </lineage>
</organism>
<reference evidence="4 5" key="1">
    <citation type="journal article" date="2019" name="Nat. Ecol. Evol.">
        <title>Megaphylogeny resolves global patterns of mushroom evolution.</title>
        <authorList>
            <person name="Varga T."/>
            <person name="Krizsan K."/>
            <person name="Foldi C."/>
            <person name="Dima B."/>
            <person name="Sanchez-Garcia M."/>
            <person name="Sanchez-Ramirez S."/>
            <person name="Szollosi G.J."/>
            <person name="Szarkandi J.G."/>
            <person name="Papp V."/>
            <person name="Albert L."/>
            <person name="Andreopoulos W."/>
            <person name="Angelini C."/>
            <person name="Antonin V."/>
            <person name="Barry K.W."/>
            <person name="Bougher N.L."/>
            <person name="Buchanan P."/>
            <person name="Buyck B."/>
            <person name="Bense V."/>
            <person name="Catcheside P."/>
            <person name="Chovatia M."/>
            <person name="Cooper J."/>
            <person name="Damon W."/>
            <person name="Desjardin D."/>
            <person name="Finy P."/>
            <person name="Geml J."/>
            <person name="Haridas S."/>
            <person name="Hughes K."/>
            <person name="Justo A."/>
            <person name="Karasinski D."/>
            <person name="Kautmanova I."/>
            <person name="Kiss B."/>
            <person name="Kocsube S."/>
            <person name="Kotiranta H."/>
            <person name="LaButti K.M."/>
            <person name="Lechner B.E."/>
            <person name="Liimatainen K."/>
            <person name="Lipzen A."/>
            <person name="Lukacs Z."/>
            <person name="Mihaltcheva S."/>
            <person name="Morgado L.N."/>
            <person name="Niskanen T."/>
            <person name="Noordeloos M.E."/>
            <person name="Ohm R.A."/>
            <person name="Ortiz-Santana B."/>
            <person name="Ovrebo C."/>
            <person name="Racz N."/>
            <person name="Riley R."/>
            <person name="Savchenko A."/>
            <person name="Shiryaev A."/>
            <person name="Soop K."/>
            <person name="Spirin V."/>
            <person name="Szebenyi C."/>
            <person name="Tomsovsky M."/>
            <person name="Tulloss R.E."/>
            <person name="Uehling J."/>
            <person name="Grigoriev I.V."/>
            <person name="Vagvolgyi C."/>
            <person name="Papp T."/>
            <person name="Martin F.M."/>
            <person name="Miettinen O."/>
            <person name="Hibbett D.S."/>
            <person name="Nagy L.G."/>
        </authorList>
    </citation>
    <scope>NUCLEOTIDE SEQUENCE [LARGE SCALE GENOMIC DNA]</scope>
    <source>
        <strain evidence="4 5">FP101781</strain>
    </source>
</reference>
<gene>
    <name evidence="4" type="ORF">FA13DRAFT_1814136</name>
</gene>
<feature type="transmembrane region" description="Helical" evidence="2">
    <location>
        <begin position="124"/>
        <end position="143"/>
    </location>
</feature>
<evidence type="ECO:0000256" key="2">
    <source>
        <dbReference type="SAM" id="Phobius"/>
    </source>
</evidence>
<dbReference type="EMBL" id="QPFP01000020">
    <property type="protein sequence ID" value="TEB31035.1"/>
    <property type="molecule type" value="Genomic_DNA"/>
</dbReference>
<evidence type="ECO:0000256" key="1">
    <source>
        <dbReference type="SAM" id="MobiDB-lite"/>
    </source>
</evidence>
<dbReference type="Proteomes" id="UP000298030">
    <property type="component" value="Unassembled WGS sequence"/>
</dbReference>
<accession>A0A4Y7TA39</accession>
<dbReference type="AlphaFoldDB" id="A0A4Y7TA39"/>
<name>A0A4Y7TA39_COPMI</name>
<feature type="transmembrane region" description="Helical" evidence="2">
    <location>
        <begin position="53"/>
        <end position="75"/>
    </location>
</feature>
<keyword evidence="2" id="KW-0812">Transmembrane</keyword>
<feature type="domain" description="DUF6533" evidence="3">
    <location>
        <begin position="21"/>
        <end position="65"/>
    </location>
</feature>
<keyword evidence="5" id="KW-1185">Reference proteome</keyword>
<feature type="transmembrane region" description="Helical" evidence="2">
    <location>
        <begin position="208"/>
        <end position="231"/>
    </location>
</feature>
<feature type="transmembrane region" description="Helical" evidence="2">
    <location>
        <begin position="237"/>
        <end position="254"/>
    </location>
</feature>
<feature type="transmembrane region" description="Helical" evidence="2">
    <location>
        <begin position="95"/>
        <end position="117"/>
    </location>
</feature>
<feature type="region of interest" description="Disordered" evidence="1">
    <location>
        <begin position="322"/>
        <end position="347"/>
    </location>
</feature>
<evidence type="ECO:0000313" key="4">
    <source>
        <dbReference type="EMBL" id="TEB31035.1"/>
    </source>
</evidence>
<evidence type="ECO:0000313" key="5">
    <source>
        <dbReference type="Proteomes" id="UP000298030"/>
    </source>
</evidence>
<dbReference type="InterPro" id="IPR045340">
    <property type="entry name" value="DUF6533"/>
</dbReference>
<comment type="caution">
    <text evidence="4">The sequence shown here is derived from an EMBL/GenBank/DDBJ whole genome shotgun (WGS) entry which is preliminary data.</text>
</comment>
<proteinExistence type="predicted"/>
<sequence>MDELHNQTTESIYLQIRVHGYLHFLAVAILYYDHILTLKLEVAYLWARPKTPSAHWFFMNRYFAFFTNLVVLVLANVTLENDASVSCRKYTLFRQIILIINQVLIGVLLTLRIYALYNRSKAHLAYMVGSGVVLAGIACYVMFGQKGKVAEVAGCHTGLSKETAYRLAGAWEALFVYDTILFSLTLYKTLKERRDHRITGININLISLILRDGCMYFALMALCNLANIMTFYFCPPYLRGGLSTFASCVSVTVMSRMMLNLHQTADEGIYSTTRTNTHFDYYTQGGETDRVELDTIWSSDHPNRTQDGVSYIDSDLSAMESMGYGTTSSGSGRTRSRYGQNVSIERR</sequence>
<feature type="transmembrane region" description="Helical" evidence="2">
    <location>
        <begin position="163"/>
        <end position="187"/>
    </location>
</feature>
<feature type="transmembrane region" description="Helical" evidence="2">
    <location>
        <begin position="12"/>
        <end position="32"/>
    </location>
</feature>
<protein>
    <recommendedName>
        <fullName evidence="3">DUF6533 domain-containing protein</fullName>
    </recommendedName>
</protein>
<evidence type="ECO:0000259" key="3">
    <source>
        <dbReference type="Pfam" id="PF20151"/>
    </source>
</evidence>